<feature type="short sequence motif" description="'KMSKS' region" evidence="8">
    <location>
        <begin position="237"/>
        <end position="241"/>
    </location>
</feature>
<dbReference type="Gene3D" id="3.40.50.620">
    <property type="entry name" value="HUPs"/>
    <property type="match status" value="1"/>
</dbReference>
<dbReference type="InterPro" id="IPR002307">
    <property type="entry name" value="Tyr-tRNA-ligase"/>
</dbReference>
<gene>
    <name evidence="8" type="primary">tyrS</name>
    <name evidence="11" type="ORF">KAJ83_08410</name>
</gene>
<dbReference type="Proteomes" id="UP000672602">
    <property type="component" value="Unassembled WGS sequence"/>
</dbReference>
<dbReference type="PROSITE" id="PS50889">
    <property type="entry name" value="S4"/>
    <property type="match status" value="1"/>
</dbReference>
<dbReference type="GO" id="GO:0004831">
    <property type="term" value="F:tyrosine-tRNA ligase activity"/>
    <property type="evidence" value="ECO:0007669"/>
    <property type="project" value="UniProtKB-UniRule"/>
</dbReference>
<dbReference type="PANTHER" id="PTHR11766:SF0">
    <property type="entry name" value="TYROSINE--TRNA LIGASE, MITOCHONDRIAL"/>
    <property type="match status" value="1"/>
</dbReference>
<evidence type="ECO:0000256" key="9">
    <source>
        <dbReference type="PROSITE-ProRule" id="PRU00182"/>
    </source>
</evidence>
<comment type="similarity">
    <text evidence="8">Belongs to the class-I aminoacyl-tRNA synthetase family. TyrS type 1 subfamily.</text>
</comment>
<dbReference type="AlphaFoldDB" id="A0A8J7SLS5"/>
<dbReference type="HAMAP" id="MF_02006">
    <property type="entry name" value="Tyr_tRNA_synth_type1"/>
    <property type="match status" value="1"/>
</dbReference>
<sequence>MDTYRSDFLQAMAARGFIQDLTHPGELDALMATGTPVPAYIGFDATASSLHAGSLVQIMMLRWLQKTGHKPIVLMGGGTTKVGDPTGRDSARKMLSDADIQGNIDGIKQVFQKYLTFGDGPTDAVMVNNADWLDGLNYLAFLRDYGRHFSVNRMLSFDSVKLRLEREQPMSFLEFNYMILQSYDFLELNRRHGVRLQMGGSDQWGNIVNGVELGRRVDEAELFGLTTPLLTKASGEKMGKTADGAVWLNADHLSPYAYWQFWRNTEDADVGRFLKLFTELPMEEIDRLSTLQGAELNEAKKILAHAATALCHGEDAARDAAETARRTFEEGGIGENLPRVQVARAELEGGTLGLLAALVKAGLAASNGEARRQVQGGAVRLNDEKATEPTRMIEAGDITADGVVKLSMGKKRHALLVAE</sequence>
<accession>A0A8J7SLS5</accession>
<comment type="subcellular location">
    <subcellularLocation>
        <location evidence="8">Cytoplasm</location>
    </subcellularLocation>
</comment>
<dbReference type="CDD" id="cd00165">
    <property type="entry name" value="S4"/>
    <property type="match status" value="1"/>
</dbReference>
<dbReference type="SUPFAM" id="SSF52374">
    <property type="entry name" value="Nucleotidylyl transferase"/>
    <property type="match status" value="1"/>
</dbReference>
<dbReference type="InterPro" id="IPR002305">
    <property type="entry name" value="aa-tRNA-synth_Ic"/>
</dbReference>
<evidence type="ECO:0000313" key="12">
    <source>
        <dbReference type="Proteomes" id="UP000672602"/>
    </source>
</evidence>
<keyword evidence="2 8" id="KW-0547">Nucleotide-binding</keyword>
<comment type="caution">
    <text evidence="11">The sequence shown here is derived from an EMBL/GenBank/DDBJ whole genome shotgun (WGS) entry which is preliminary data.</text>
</comment>
<name>A0A8J7SLS5_9PROT</name>
<evidence type="ECO:0000256" key="8">
    <source>
        <dbReference type="HAMAP-Rule" id="MF_02006"/>
    </source>
</evidence>
<evidence type="ECO:0000259" key="10">
    <source>
        <dbReference type="Pfam" id="PF22421"/>
    </source>
</evidence>
<dbReference type="Pfam" id="PF00579">
    <property type="entry name" value="tRNA-synt_1b"/>
    <property type="match status" value="1"/>
</dbReference>
<comment type="function">
    <text evidence="8">Catalyzes the attachment of tyrosine to tRNA(Tyr) in a two-step reaction: tyrosine is first activated by ATP to form Tyr-AMP and then transferred to the acceptor end of tRNA(Tyr).</text>
</comment>
<keyword evidence="3 8" id="KW-0067">ATP-binding</keyword>
<dbReference type="PANTHER" id="PTHR11766">
    <property type="entry name" value="TYROSYL-TRNA SYNTHETASE"/>
    <property type="match status" value="1"/>
</dbReference>
<dbReference type="NCBIfam" id="TIGR00234">
    <property type="entry name" value="tyrS"/>
    <property type="match status" value="1"/>
</dbReference>
<evidence type="ECO:0000256" key="7">
    <source>
        <dbReference type="ARBA" id="ARBA00048248"/>
    </source>
</evidence>
<feature type="binding site" evidence="8">
    <location>
        <position position="40"/>
    </location>
    <ligand>
        <name>L-tyrosine</name>
        <dbReference type="ChEBI" id="CHEBI:58315"/>
    </ligand>
</feature>
<evidence type="ECO:0000256" key="5">
    <source>
        <dbReference type="ARBA" id="ARBA00022917"/>
    </source>
</evidence>
<dbReference type="GO" id="GO:0005524">
    <property type="term" value="F:ATP binding"/>
    <property type="evidence" value="ECO:0007669"/>
    <property type="project" value="UniProtKB-UniRule"/>
</dbReference>
<keyword evidence="12" id="KW-1185">Reference proteome</keyword>
<reference evidence="11" key="1">
    <citation type="submission" date="2021-04" db="EMBL/GenBank/DDBJ databases">
        <authorList>
            <person name="Zhang D.-C."/>
        </authorList>
    </citation>
    <scope>NUCLEOTIDE SEQUENCE</scope>
    <source>
        <strain evidence="11">CGMCC 1.15697</strain>
    </source>
</reference>
<dbReference type="Pfam" id="PF22421">
    <property type="entry name" value="SYY_C-terminal"/>
    <property type="match status" value="1"/>
</dbReference>
<feature type="binding site" evidence="8">
    <location>
        <position position="177"/>
    </location>
    <ligand>
        <name>L-tyrosine</name>
        <dbReference type="ChEBI" id="CHEBI:58315"/>
    </ligand>
</feature>
<dbReference type="EC" id="6.1.1.1" evidence="8"/>
<dbReference type="EMBL" id="JAGMWN010000003">
    <property type="protein sequence ID" value="MBP5857028.1"/>
    <property type="molecule type" value="Genomic_DNA"/>
</dbReference>
<evidence type="ECO:0000256" key="6">
    <source>
        <dbReference type="ARBA" id="ARBA00023146"/>
    </source>
</evidence>
<dbReference type="Gene3D" id="3.10.290.10">
    <property type="entry name" value="RNA-binding S4 domain"/>
    <property type="match status" value="1"/>
</dbReference>
<feature type="short sequence motif" description="'HIGH' region" evidence="8">
    <location>
        <begin position="45"/>
        <end position="54"/>
    </location>
</feature>
<dbReference type="Gene3D" id="1.10.240.10">
    <property type="entry name" value="Tyrosyl-Transfer RNA Synthetase"/>
    <property type="match status" value="1"/>
</dbReference>
<dbReference type="InterPro" id="IPR024107">
    <property type="entry name" value="Tyr-tRNA-ligase_bac_1"/>
</dbReference>
<keyword evidence="5 8" id="KW-0648">Protein biosynthesis</keyword>
<feature type="domain" description="Tyrosine--tRNA ligase SYY-like C-terminal" evidence="10">
    <location>
        <begin position="341"/>
        <end position="415"/>
    </location>
</feature>
<dbReference type="FunFam" id="1.10.240.10:FF:000001">
    <property type="entry name" value="Tyrosine--tRNA ligase"/>
    <property type="match status" value="1"/>
</dbReference>
<evidence type="ECO:0000256" key="4">
    <source>
        <dbReference type="ARBA" id="ARBA00022884"/>
    </source>
</evidence>
<evidence type="ECO:0000256" key="3">
    <source>
        <dbReference type="ARBA" id="ARBA00022840"/>
    </source>
</evidence>
<proteinExistence type="inferred from homology"/>
<keyword evidence="1 8" id="KW-0436">Ligase</keyword>
<organism evidence="11 12">
    <name type="scientific">Marivibrio halodurans</name>
    <dbReference type="NCBI Taxonomy" id="2039722"/>
    <lineage>
        <taxon>Bacteria</taxon>
        <taxon>Pseudomonadati</taxon>
        <taxon>Pseudomonadota</taxon>
        <taxon>Alphaproteobacteria</taxon>
        <taxon>Rhodospirillales</taxon>
        <taxon>Rhodospirillaceae</taxon>
        <taxon>Marivibrio</taxon>
    </lineage>
</organism>
<dbReference type="GO" id="GO:0005829">
    <property type="term" value="C:cytosol"/>
    <property type="evidence" value="ECO:0007669"/>
    <property type="project" value="TreeGrafter"/>
</dbReference>
<dbReference type="GO" id="GO:0006437">
    <property type="term" value="P:tyrosyl-tRNA aminoacylation"/>
    <property type="evidence" value="ECO:0007669"/>
    <property type="project" value="UniProtKB-UniRule"/>
</dbReference>
<dbReference type="RefSeq" id="WP_210681596.1">
    <property type="nucleotide sequence ID" value="NZ_JAGMWN010000003.1"/>
</dbReference>
<dbReference type="SUPFAM" id="SSF55174">
    <property type="entry name" value="Alpha-L RNA-binding motif"/>
    <property type="match status" value="1"/>
</dbReference>
<evidence type="ECO:0000256" key="2">
    <source>
        <dbReference type="ARBA" id="ARBA00022741"/>
    </source>
</evidence>
<comment type="catalytic activity">
    <reaction evidence="7 8">
        <text>tRNA(Tyr) + L-tyrosine + ATP = L-tyrosyl-tRNA(Tyr) + AMP + diphosphate + H(+)</text>
        <dbReference type="Rhea" id="RHEA:10220"/>
        <dbReference type="Rhea" id="RHEA-COMP:9706"/>
        <dbReference type="Rhea" id="RHEA-COMP:9707"/>
        <dbReference type="ChEBI" id="CHEBI:15378"/>
        <dbReference type="ChEBI" id="CHEBI:30616"/>
        <dbReference type="ChEBI" id="CHEBI:33019"/>
        <dbReference type="ChEBI" id="CHEBI:58315"/>
        <dbReference type="ChEBI" id="CHEBI:78442"/>
        <dbReference type="ChEBI" id="CHEBI:78536"/>
        <dbReference type="ChEBI" id="CHEBI:456215"/>
        <dbReference type="EC" id="6.1.1.1"/>
    </reaction>
</comment>
<keyword evidence="8" id="KW-0963">Cytoplasm</keyword>
<evidence type="ECO:0000256" key="1">
    <source>
        <dbReference type="ARBA" id="ARBA00022598"/>
    </source>
</evidence>
<protein>
    <recommendedName>
        <fullName evidence="8">Tyrosine--tRNA ligase</fullName>
        <ecNumber evidence="8">6.1.1.1</ecNumber>
    </recommendedName>
    <alternativeName>
        <fullName evidence="8">Tyrosyl-tRNA synthetase</fullName>
        <shortName evidence="8">TyrRS</shortName>
    </alternativeName>
</protein>
<dbReference type="InterPro" id="IPR054608">
    <property type="entry name" value="SYY-like_C"/>
</dbReference>
<dbReference type="CDD" id="cd00805">
    <property type="entry name" value="TyrRS_core"/>
    <property type="match status" value="1"/>
</dbReference>
<dbReference type="InterPro" id="IPR036986">
    <property type="entry name" value="S4_RNA-bd_sf"/>
</dbReference>
<dbReference type="GO" id="GO:0003723">
    <property type="term" value="F:RNA binding"/>
    <property type="evidence" value="ECO:0007669"/>
    <property type="project" value="UniProtKB-KW"/>
</dbReference>
<dbReference type="InterPro" id="IPR014729">
    <property type="entry name" value="Rossmann-like_a/b/a_fold"/>
</dbReference>
<comment type="subunit">
    <text evidence="8">Homodimer.</text>
</comment>
<keyword evidence="4 9" id="KW-0694">RNA-binding</keyword>
<evidence type="ECO:0000313" key="11">
    <source>
        <dbReference type="EMBL" id="MBP5857028.1"/>
    </source>
</evidence>
<feature type="binding site" evidence="8">
    <location>
        <position position="181"/>
    </location>
    <ligand>
        <name>L-tyrosine</name>
        <dbReference type="ChEBI" id="CHEBI:58315"/>
    </ligand>
</feature>
<keyword evidence="6 8" id="KW-0030">Aminoacyl-tRNA synthetase</keyword>
<feature type="binding site" evidence="8">
    <location>
        <position position="240"/>
    </location>
    <ligand>
        <name>ATP</name>
        <dbReference type="ChEBI" id="CHEBI:30616"/>
    </ligand>
</feature>
<dbReference type="PRINTS" id="PR01040">
    <property type="entry name" value="TRNASYNTHTYR"/>
</dbReference>
<dbReference type="InterPro" id="IPR024088">
    <property type="entry name" value="Tyr-tRNA-ligase_bac-type"/>
</dbReference>